<evidence type="ECO:0000313" key="10">
    <source>
        <dbReference type="Proteomes" id="UP000582981"/>
    </source>
</evidence>
<evidence type="ECO:0000256" key="5">
    <source>
        <dbReference type="ARBA" id="ARBA00060518"/>
    </source>
</evidence>
<dbReference type="EC" id="1.3.1.58" evidence="6"/>
<dbReference type="Gene3D" id="3.40.50.720">
    <property type="entry name" value="NAD(P)-binding Rossmann-like Domain"/>
    <property type="match status" value="1"/>
</dbReference>
<reference evidence="9 10" key="1">
    <citation type="submission" date="2020-04" db="EMBL/GenBank/DDBJ databases">
        <title>Molecular characterization of pseudomonads from Agaricus bisporus reveal novel blotch 2 pathogens in Western Europe.</title>
        <authorList>
            <person name="Taparia T."/>
            <person name="Krijger M."/>
            <person name="Haynes E."/>
            <person name="Elpinstone J.G."/>
            <person name="Noble R."/>
            <person name="Van Der Wolf J."/>
        </authorList>
    </citation>
    <scope>NUCLEOTIDE SEQUENCE [LARGE SCALE GENOMIC DNA]</scope>
    <source>
        <strain evidence="9 10">F1001</strain>
    </source>
</reference>
<dbReference type="RefSeq" id="WP_100941009.1">
    <property type="nucleotide sequence ID" value="NZ_JACAPU010000012.1"/>
</dbReference>
<proteinExistence type="inferred from homology"/>
<feature type="domain" description="Ketoreductase" evidence="8">
    <location>
        <begin position="3"/>
        <end position="185"/>
    </location>
</feature>
<dbReference type="EMBL" id="JACAPU010000012">
    <property type="protein sequence ID" value="NWB46761.1"/>
    <property type="molecule type" value="Genomic_DNA"/>
</dbReference>
<dbReference type="PANTHER" id="PTHR42879:SF2">
    <property type="entry name" value="3-OXOACYL-[ACYL-CARRIER-PROTEIN] REDUCTASE FABG"/>
    <property type="match status" value="1"/>
</dbReference>
<dbReference type="Proteomes" id="UP000582981">
    <property type="component" value="Unassembled WGS sequence"/>
</dbReference>
<accession>A0A7Y7WCP4</accession>
<evidence type="ECO:0000256" key="1">
    <source>
        <dbReference type="ARBA" id="ARBA00006484"/>
    </source>
</evidence>
<dbReference type="GO" id="GO:0018511">
    <property type="term" value="F:2,3-dihydroxy-2,3-dihydro-p-cumate dehydrogenase activity"/>
    <property type="evidence" value="ECO:0007669"/>
    <property type="project" value="UniProtKB-EC"/>
</dbReference>
<dbReference type="InterPro" id="IPR002347">
    <property type="entry name" value="SDR_fam"/>
</dbReference>
<dbReference type="AlphaFoldDB" id="A0A7Y7WCP4"/>
<protein>
    <recommendedName>
        <fullName evidence="7">2,3-dihydroxy-2,3-dihydro-p-cumate dehydrogenase</fullName>
        <ecNumber evidence="6">1.3.1.58</ecNumber>
    </recommendedName>
    <alternativeName>
        <fullName evidence="3">Biphenyl-2,3-dihydro-2,3-diol dehydrogenase</fullName>
    </alternativeName>
</protein>
<dbReference type="SUPFAM" id="SSF51735">
    <property type="entry name" value="NAD(P)-binding Rossmann-fold domains"/>
    <property type="match status" value="1"/>
</dbReference>
<organism evidence="9 10">
    <name type="scientific">Pseudomonas gingeri</name>
    <dbReference type="NCBI Taxonomy" id="117681"/>
    <lineage>
        <taxon>Bacteria</taxon>
        <taxon>Pseudomonadati</taxon>
        <taxon>Pseudomonadota</taxon>
        <taxon>Gammaproteobacteria</taxon>
        <taxon>Pseudomonadales</taxon>
        <taxon>Pseudomonadaceae</taxon>
        <taxon>Pseudomonas</taxon>
    </lineage>
</organism>
<dbReference type="Pfam" id="PF13561">
    <property type="entry name" value="adh_short_C2"/>
    <property type="match status" value="1"/>
</dbReference>
<evidence type="ECO:0000256" key="7">
    <source>
        <dbReference type="ARBA" id="ARBA00073443"/>
    </source>
</evidence>
<evidence type="ECO:0000256" key="3">
    <source>
        <dbReference type="ARBA" id="ARBA00042907"/>
    </source>
</evidence>
<name>A0A7Y7WCP4_9PSED</name>
<dbReference type="PANTHER" id="PTHR42879">
    <property type="entry name" value="3-OXOACYL-(ACYL-CARRIER-PROTEIN) REDUCTASE"/>
    <property type="match status" value="1"/>
</dbReference>
<sequence>MGRRVLITGGGRGIGAGVTRELVAAGHAALVVAHRSTEDASRLCDELNDRHGAGSAQWVACDLADAEALEAFCSTLEARHGDFDGLVHCAGVSQDSLAAVAPLDVARSMMQINYWAFVQLYQALVRPMSLRRYGRILCIGSVAAELGMRGNALYAGSKAALLGFMRSSMTEIAGRNITINCIEPGFIDTRLLADYETRREAIQQSIPVGRYGTPQEVAGLAALLFSPDGAYITGQALVVDGGLSRGMAR</sequence>
<evidence type="ECO:0000259" key="8">
    <source>
        <dbReference type="SMART" id="SM00822"/>
    </source>
</evidence>
<evidence type="ECO:0000313" key="9">
    <source>
        <dbReference type="EMBL" id="NWB46761.1"/>
    </source>
</evidence>
<keyword evidence="2" id="KW-0560">Oxidoreductase</keyword>
<evidence type="ECO:0000256" key="4">
    <source>
        <dbReference type="ARBA" id="ARBA00050226"/>
    </source>
</evidence>
<comment type="caution">
    <text evidence="9">The sequence shown here is derived from an EMBL/GenBank/DDBJ whole genome shotgun (WGS) entry which is preliminary data.</text>
</comment>
<dbReference type="PRINTS" id="PR00080">
    <property type="entry name" value="SDRFAMILY"/>
</dbReference>
<dbReference type="InterPro" id="IPR036291">
    <property type="entry name" value="NAD(P)-bd_dom_sf"/>
</dbReference>
<evidence type="ECO:0000256" key="6">
    <source>
        <dbReference type="ARBA" id="ARBA00066455"/>
    </source>
</evidence>
<dbReference type="PRINTS" id="PR00081">
    <property type="entry name" value="GDHRDH"/>
</dbReference>
<gene>
    <name evidence="9" type="ORF">HX829_09655</name>
</gene>
<comment type="catalytic activity">
    <reaction evidence="4">
        <text>(2R,3S)-2,3-dihydroxy-2,3-dihydro-p-cumate + NAD(+) = 2,3-dihydroxy-p-cumate + NADH + H(+)</text>
        <dbReference type="Rhea" id="RHEA:23772"/>
        <dbReference type="ChEBI" id="CHEBI:15378"/>
        <dbReference type="ChEBI" id="CHEBI:36647"/>
        <dbReference type="ChEBI" id="CHEBI:57540"/>
        <dbReference type="ChEBI" id="CHEBI:57945"/>
        <dbReference type="ChEBI" id="CHEBI:58420"/>
        <dbReference type="EC" id="1.3.1.58"/>
    </reaction>
</comment>
<dbReference type="FunFam" id="3.40.50.720:FF:000173">
    <property type="entry name" value="3-oxoacyl-[acyl-carrier protein] reductase"/>
    <property type="match status" value="1"/>
</dbReference>
<comment type="similarity">
    <text evidence="1">Belongs to the short-chain dehydrogenases/reductases (SDR) family.</text>
</comment>
<evidence type="ECO:0000256" key="2">
    <source>
        <dbReference type="ARBA" id="ARBA00023002"/>
    </source>
</evidence>
<dbReference type="InterPro" id="IPR057326">
    <property type="entry name" value="KR_dom"/>
</dbReference>
<comment type="pathway">
    <text evidence="5">Aromatic compound metabolism; p-cumate degradation; acetaldehyde and pyruvate from p-cumate: step 2/7.</text>
</comment>
<dbReference type="InterPro" id="IPR050259">
    <property type="entry name" value="SDR"/>
</dbReference>
<dbReference type="SMART" id="SM00822">
    <property type="entry name" value="PKS_KR"/>
    <property type="match status" value="1"/>
</dbReference>